<proteinExistence type="predicted"/>
<protein>
    <submittedName>
        <fullName evidence="1">Proteasome subunit alpha type-4</fullName>
    </submittedName>
</protein>
<feature type="non-terminal residue" evidence="1">
    <location>
        <position position="1"/>
    </location>
</feature>
<comment type="caution">
    <text evidence="1">The sequence shown here is derived from an EMBL/GenBank/DDBJ whole genome shotgun (WGS) entry which is preliminary data.</text>
</comment>
<keyword evidence="1" id="KW-0647">Proteasome</keyword>
<dbReference type="InterPro" id="IPR029055">
    <property type="entry name" value="Ntn_hydrolases_N"/>
</dbReference>
<dbReference type="SUPFAM" id="SSF56235">
    <property type="entry name" value="N-terminal nucleophile aminohydrolases (Ntn hydrolases)"/>
    <property type="match status" value="1"/>
</dbReference>
<dbReference type="AlphaFoldDB" id="A0A8J6A6A4"/>
<dbReference type="Proteomes" id="UP000700334">
    <property type="component" value="Unassembled WGS sequence"/>
</dbReference>
<feature type="non-terminal residue" evidence="1">
    <location>
        <position position="112"/>
    </location>
</feature>
<dbReference type="GO" id="GO:0000502">
    <property type="term" value="C:proteasome complex"/>
    <property type="evidence" value="ECO:0007669"/>
    <property type="project" value="UniProtKB-KW"/>
</dbReference>
<evidence type="ECO:0000313" key="1">
    <source>
        <dbReference type="EMBL" id="KAG8511450.1"/>
    </source>
</evidence>
<gene>
    <name evidence="1" type="ORF">J0S82_008674</name>
</gene>
<sequence>PGQAGTCLGILADHGILFTREAVTHKLLDVVFFSKRIYKFNENEVCSVARATSDANVLTSEVKRCICVNGRTTPQEGEMSLKSALALAIKVLNKTTDVSKLLNLTDERMERQ</sequence>
<keyword evidence="2" id="KW-1185">Reference proteome</keyword>
<organism evidence="1 2">
    <name type="scientific">Galemys pyrenaicus</name>
    <name type="common">Iberian desman</name>
    <name type="synonym">Pyrenean desman</name>
    <dbReference type="NCBI Taxonomy" id="202257"/>
    <lineage>
        <taxon>Eukaryota</taxon>
        <taxon>Metazoa</taxon>
        <taxon>Chordata</taxon>
        <taxon>Craniata</taxon>
        <taxon>Vertebrata</taxon>
        <taxon>Euteleostomi</taxon>
        <taxon>Mammalia</taxon>
        <taxon>Eutheria</taxon>
        <taxon>Laurasiatheria</taxon>
        <taxon>Eulipotyphla</taxon>
        <taxon>Talpidae</taxon>
        <taxon>Galemys</taxon>
    </lineage>
</organism>
<name>A0A8J6A6A4_GALPY</name>
<accession>A0A8J6A6A4</accession>
<dbReference type="EMBL" id="JAGFMF010011830">
    <property type="protein sequence ID" value="KAG8511450.1"/>
    <property type="molecule type" value="Genomic_DNA"/>
</dbReference>
<reference evidence="1" key="1">
    <citation type="journal article" date="2021" name="Evol. Appl.">
        <title>The genome of the Pyrenean desman and the effects of bottlenecks and inbreeding on the genomic landscape of an endangered species.</title>
        <authorList>
            <person name="Escoda L."/>
            <person name="Castresana J."/>
        </authorList>
    </citation>
    <scope>NUCLEOTIDE SEQUENCE</scope>
    <source>
        <strain evidence="1">IBE-C5619</strain>
    </source>
</reference>
<evidence type="ECO:0000313" key="2">
    <source>
        <dbReference type="Proteomes" id="UP000700334"/>
    </source>
</evidence>